<keyword evidence="3 8" id="KW-0732">Signal</keyword>
<keyword evidence="5 11" id="KW-0378">Hydrolase</keyword>
<evidence type="ECO:0000256" key="1">
    <source>
        <dbReference type="ARBA" id="ARBA00007074"/>
    </source>
</evidence>
<gene>
    <name evidence="11" type="ORF">HNR31_002830</name>
</gene>
<dbReference type="EMBL" id="JACDUT010000009">
    <property type="protein sequence ID" value="MBA2876035.1"/>
    <property type="molecule type" value="Genomic_DNA"/>
</dbReference>
<dbReference type="EC" id="3.4.-.-" evidence="11"/>
<dbReference type="SUPFAM" id="SSF54001">
    <property type="entry name" value="Cysteine proteinases"/>
    <property type="match status" value="1"/>
</dbReference>
<evidence type="ECO:0000256" key="2">
    <source>
        <dbReference type="ARBA" id="ARBA00022670"/>
    </source>
</evidence>
<evidence type="ECO:0000259" key="9">
    <source>
        <dbReference type="PROSITE" id="PS51782"/>
    </source>
</evidence>
<feature type="domain" description="LysM" evidence="9">
    <location>
        <begin position="72"/>
        <end position="117"/>
    </location>
</feature>
<dbReference type="PROSITE" id="PS51935">
    <property type="entry name" value="NLPC_P60"/>
    <property type="match status" value="1"/>
</dbReference>
<feature type="chain" id="PRO_5031371201" evidence="8">
    <location>
        <begin position="24"/>
        <end position="362"/>
    </location>
</feature>
<dbReference type="CDD" id="cd00118">
    <property type="entry name" value="LysM"/>
    <property type="match status" value="3"/>
</dbReference>
<dbReference type="GO" id="GO:0008234">
    <property type="term" value="F:cysteine-type peptidase activity"/>
    <property type="evidence" value="ECO:0007669"/>
    <property type="project" value="UniProtKB-KW"/>
</dbReference>
<feature type="signal peptide" evidence="8">
    <location>
        <begin position="1"/>
        <end position="23"/>
    </location>
</feature>
<dbReference type="RefSeq" id="WP_181556780.1">
    <property type="nucleotide sequence ID" value="NZ_JACDUT010000009.1"/>
</dbReference>
<evidence type="ECO:0000256" key="6">
    <source>
        <dbReference type="ARBA" id="ARBA00022807"/>
    </source>
</evidence>
<proteinExistence type="inferred from homology"/>
<accession>A0A7V9Z8J9</accession>
<keyword evidence="2" id="KW-0645">Protease</keyword>
<dbReference type="SUPFAM" id="SSF54106">
    <property type="entry name" value="LysM domain"/>
    <property type="match status" value="3"/>
</dbReference>
<organism evidence="11 12">
    <name type="scientific">Thermaerobacillus caldiproteolyticus</name>
    <dbReference type="NCBI Taxonomy" id="247480"/>
    <lineage>
        <taxon>Bacteria</taxon>
        <taxon>Bacillati</taxon>
        <taxon>Bacillota</taxon>
        <taxon>Bacilli</taxon>
        <taxon>Bacillales</taxon>
        <taxon>Anoxybacillaceae</taxon>
        <taxon>Thermaerobacillus</taxon>
    </lineage>
</organism>
<dbReference type="GO" id="GO:0006508">
    <property type="term" value="P:proteolysis"/>
    <property type="evidence" value="ECO:0007669"/>
    <property type="project" value="UniProtKB-KW"/>
</dbReference>
<dbReference type="SMART" id="SM00257">
    <property type="entry name" value="LysM"/>
    <property type="match status" value="3"/>
</dbReference>
<dbReference type="AlphaFoldDB" id="A0A7V9Z8J9"/>
<evidence type="ECO:0000256" key="8">
    <source>
        <dbReference type="SAM" id="SignalP"/>
    </source>
</evidence>
<dbReference type="InterPro" id="IPR051202">
    <property type="entry name" value="Peptidase_C40"/>
</dbReference>
<dbReference type="InterPro" id="IPR000064">
    <property type="entry name" value="NLP_P60_dom"/>
</dbReference>
<dbReference type="InterPro" id="IPR036779">
    <property type="entry name" value="LysM_dom_sf"/>
</dbReference>
<reference evidence="11 12" key="1">
    <citation type="submission" date="2020-07" db="EMBL/GenBank/DDBJ databases">
        <title>Genomic Encyclopedia of Type Strains, Phase IV (KMG-IV): sequencing the most valuable type-strain genomes for metagenomic binning, comparative biology and taxonomic classification.</title>
        <authorList>
            <person name="Goeker M."/>
        </authorList>
    </citation>
    <scope>NUCLEOTIDE SEQUENCE [LARGE SCALE GENOMIC DNA]</scope>
    <source>
        <strain evidence="11 12">DSM 15730</strain>
    </source>
</reference>
<feature type="domain" description="LysM" evidence="9">
    <location>
        <begin position="133"/>
        <end position="178"/>
    </location>
</feature>
<dbReference type="PROSITE" id="PS51782">
    <property type="entry name" value="LYSM"/>
    <property type="match status" value="3"/>
</dbReference>
<evidence type="ECO:0000313" key="11">
    <source>
        <dbReference type="EMBL" id="MBA2876035.1"/>
    </source>
</evidence>
<dbReference type="Proteomes" id="UP000523087">
    <property type="component" value="Unassembled WGS sequence"/>
</dbReference>
<feature type="domain" description="LysM" evidence="9">
    <location>
        <begin position="24"/>
        <end position="67"/>
    </location>
</feature>
<evidence type="ECO:0000256" key="7">
    <source>
        <dbReference type="SAM" id="MobiDB-lite"/>
    </source>
</evidence>
<protein>
    <submittedName>
        <fullName evidence="11">Peptidoglycan endopeptidase LytE</fullName>
        <ecNumber evidence="11">3.4.-.-</ecNumber>
    </submittedName>
</protein>
<dbReference type="InterPro" id="IPR018392">
    <property type="entry name" value="LysM"/>
</dbReference>
<keyword evidence="12" id="KW-1185">Reference proteome</keyword>
<dbReference type="PANTHER" id="PTHR47053">
    <property type="entry name" value="MUREIN DD-ENDOPEPTIDASE MEPH-RELATED"/>
    <property type="match status" value="1"/>
</dbReference>
<feature type="compositionally biased region" description="Polar residues" evidence="7">
    <location>
        <begin position="189"/>
        <end position="213"/>
    </location>
</feature>
<dbReference type="Gene3D" id="3.90.1720.10">
    <property type="entry name" value="endopeptidase domain like (from Nostoc punctiforme)"/>
    <property type="match status" value="1"/>
</dbReference>
<comment type="similarity">
    <text evidence="1">Belongs to the peptidase C40 family.</text>
</comment>
<feature type="domain" description="NlpC/P60" evidence="10">
    <location>
        <begin position="237"/>
        <end position="361"/>
    </location>
</feature>
<dbReference type="Pfam" id="PF00877">
    <property type="entry name" value="NLPC_P60"/>
    <property type="match status" value="1"/>
</dbReference>
<name>A0A7V9Z8J9_9BACL</name>
<evidence type="ECO:0000256" key="5">
    <source>
        <dbReference type="ARBA" id="ARBA00022801"/>
    </source>
</evidence>
<keyword evidence="4" id="KW-0677">Repeat</keyword>
<comment type="caution">
    <text evidence="11">The sequence shown here is derived from an EMBL/GenBank/DDBJ whole genome shotgun (WGS) entry which is preliminary data.</text>
</comment>
<feature type="region of interest" description="Disordered" evidence="7">
    <location>
        <begin position="181"/>
        <end position="230"/>
    </location>
</feature>
<sequence length="362" mass="39068">MKKSFILTGTIISSLLAGQTAFASNYTVQKGDSLWKISKKYSTTVETLKQMNHLTSDLIFPGQILKVNEKEDTYVVKANDTLSKIAKQFNTTVDALLKMNPQISNPNFINVGQTIRLSGSVSAPVTKESGANGYYIVKERDTLSGIAKMFNTTVSSLLALNPEITNPNLIRAGQSIKVAGKEAPVQKPLPSSQKTVNAQPTTKPETVSSSNQRVSERTLVSAASTTSSENNTKAVNSSLADRVIQIGEKYLGAKYLYGASPSRTDAFDCSSFTMRVFSEAGISLPRSSAAQSQVGTPVSLSQLQKGDLIFFDTDFNGTINHVGIYAGNGQMLNAATSKGVSYVSINSSYWKERFVKAVRVIN</sequence>
<evidence type="ECO:0000313" key="12">
    <source>
        <dbReference type="Proteomes" id="UP000523087"/>
    </source>
</evidence>
<evidence type="ECO:0000256" key="3">
    <source>
        <dbReference type="ARBA" id="ARBA00022729"/>
    </source>
</evidence>
<evidence type="ECO:0000259" key="10">
    <source>
        <dbReference type="PROSITE" id="PS51935"/>
    </source>
</evidence>
<keyword evidence="6" id="KW-0788">Thiol protease</keyword>
<dbReference type="InterPro" id="IPR038765">
    <property type="entry name" value="Papain-like_cys_pep_sf"/>
</dbReference>
<dbReference type="PANTHER" id="PTHR47053:SF1">
    <property type="entry name" value="MUREIN DD-ENDOPEPTIDASE MEPH-RELATED"/>
    <property type="match status" value="1"/>
</dbReference>
<dbReference type="Gene3D" id="3.10.350.10">
    <property type="entry name" value="LysM domain"/>
    <property type="match status" value="3"/>
</dbReference>
<evidence type="ECO:0000256" key="4">
    <source>
        <dbReference type="ARBA" id="ARBA00022737"/>
    </source>
</evidence>
<dbReference type="Pfam" id="PF01476">
    <property type="entry name" value="LysM"/>
    <property type="match status" value="3"/>
</dbReference>